<evidence type="ECO:0000313" key="9">
    <source>
        <dbReference type="Proteomes" id="UP000037460"/>
    </source>
</evidence>
<evidence type="ECO:0000313" key="8">
    <source>
        <dbReference type="EMBL" id="KOO33026.1"/>
    </source>
</evidence>
<dbReference type="Gene3D" id="2.60.120.620">
    <property type="entry name" value="q2cbj1_9rhob like domain"/>
    <property type="match status" value="1"/>
</dbReference>
<proteinExistence type="predicted"/>
<reference evidence="9" key="1">
    <citation type="journal article" date="2015" name="PLoS Genet.">
        <title>Genome Sequence and Transcriptome Analyses of Chrysochromulina tobin: Metabolic Tools for Enhanced Algal Fitness in the Prominent Order Prymnesiales (Haptophyceae).</title>
        <authorList>
            <person name="Hovde B.T."/>
            <person name="Deodato C.R."/>
            <person name="Hunsperger H.M."/>
            <person name="Ryken S.A."/>
            <person name="Yost W."/>
            <person name="Jha R.K."/>
            <person name="Patterson J."/>
            <person name="Monnat R.J. Jr."/>
            <person name="Barlow S.B."/>
            <person name="Starkenburg S.R."/>
            <person name="Cattolico R.A."/>
        </authorList>
    </citation>
    <scope>NUCLEOTIDE SEQUENCE</scope>
    <source>
        <strain evidence="9">CCMP291</strain>
    </source>
</reference>
<comment type="caution">
    <text evidence="8">The sequence shown here is derived from an EMBL/GenBank/DDBJ whole genome shotgun (WGS) entry which is preliminary data.</text>
</comment>
<dbReference type="OrthoDB" id="1877616at2759"/>
<dbReference type="InterPro" id="IPR044862">
    <property type="entry name" value="Pro_4_hyd_alph_FE2OG_OXY"/>
</dbReference>
<evidence type="ECO:0000256" key="2">
    <source>
        <dbReference type="ARBA" id="ARBA00022723"/>
    </source>
</evidence>
<protein>
    <submittedName>
        <fullName evidence="8">Prolyl 4-hydroxylase alpha subunit</fullName>
    </submittedName>
</protein>
<dbReference type="EMBL" id="JWZX01001620">
    <property type="protein sequence ID" value="KOO33026.1"/>
    <property type="molecule type" value="Genomic_DNA"/>
</dbReference>
<comment type="cofactor">
    <cofactor evidence="1">
        <name>L-ascorbate</name>
        <dbReference type="ChEBI" id="CHEBI:38290"/>
    </cofactor>
</comment>
<keyword evidence="5" id="KW-0408">Iron</keyword>
<evidence type="ECO:0000259" key="7">
    <source>
        <dbReference type="PROSITE" id="PS51471"/>
    </source>
</evidence>
<dbReference type="Gene3D" id="3.90.550.50">
    <property type="match status" value="1"/>
</dbReference>
<evidence type="ECO:0000256" key="5">
    <source>
        <dbReference type="ARBA" id="ARBA00023004"/>
    </source>
</evidence>
<evidence type="ECO:0000256" key="1">
    <source>
        <dbReference type="ARBA" id="ARBA00001961"/>
    </source>
</evidence>
<name>A0A0M0K2C8_9EUKA</name>
<evidence type="ECO:0000256" key="6">
    <source>
        <dbReference type="SAM" id="MobiDB-lite"/>
    </source>
</evidence>
<dbReference type="InterPro" id="IPR045054">
    <property type="entry name" value="P4HA-like"/>
</dbReference>
<dbReference type="AlphaFoldDB" id="A0A0M0K2C8"/>
<sequence>DEAPLKGGRTGSTTVRRRGDYEPENGGWCSRTLSAVTGVATGLMLVWSPSWLLAARESSVPVTQALRDVPSVLPRHLFVFGIVCNERQHSWRARLRKLYGAHEPNILSIFVVLDDYRTNAKWQQLELKLGERLAEDVLYVPAMVKAERLEKHHAYREAHCSHKTMGWWKLASRWPSQWYGKTDDDAVIDLPQLLSLLARMPSGPVYGGIVHYSSVNLTNLEGTCFASGAYTAARRRLIGLNAALCPAGPNAAMPHCQCSQVDGPYPYVEGPLEILSSDVQLPESSRVTWQRFLAARVEADPRQRCHYEDLYVGRYIAQHPRLSLVNLDSMLGHKDVWQSGTRKWLGADSFLAHWLELNELGDASDLTALKGAPPEWTWLRWPSASDALTVVSRGRALHVRRLRPEPRMAYVSGFLSLEECNHIIALGRNGGELHPSLVVNYEGGQGELSPHRSSESCRVSANKDRVVMRAVQRAAYLVGLTPAHAEAVQVVHYEPGGQYRPHHDYFSPEDKNYSRKCFVQGNRLVSFFVYLSPCAGGGRTYFPQLRVGFVPQPGEAVCWYNLDRHGNLDERTLHAGEPVTEGEKWGMNIWLRERAHSERAQALADRGAIRATLQLSVRDGSGATQGGGCDKSGLPRSTYVTLTLWLQPPPSLGVQPCPSCGDATGPIGLCLCTRNYVV</sequence>
<dbReference type="InterPro" id="IPR006620">
    <property type="entry name" value="Pro_4_hyd_alph"/>
</dbReference>
<organism evidence="8 9">
    <name type="scientific">Chrysochromulina tobinii</name>
    <dbReference type="NCBI Taxonomy" id="1460289"/>
    <lineage>
        <taxon>Eukaryota</taxon>
        <taxon>Haptista</taxon>
        <taxon>Haptophyta</taxon>
        <taxon>Prymnesiophyceae</taxon>
        <taxon>Prymnesiales</taxon>
        <taxon>Chrysochromulinaceae</taxon>
        <taxon>Chrysochromulina</taxon>
    </lineage>
</organism>
<keyword evidence="2" id="KW-0479">Metal-binding</keyword>
<keyword evidence="4" id="KW-0560">Oxidoreductase</keyword>
<feature type="region of interest" description="Disordered" evidence="6">
    <location>
        <begin position="1"/>
        <end position="21"/>
    </location>
</feature>
<dbReference type="GO" id="GO:0031418">
    <property type="term" value="F:L-ascorbic acid binding"/>
    <property type="evidence" value="ECO:0007669"/>
    <property type="project" value="InterPro"/>
</dbReference>
<dbReference type="PROSITE" id="PS51471">
    <property type="entry name" value="FE2OG_OXY"/>
    <property type="match status" value="1"/>
</dbReference>
<dbReference type="GO" id="GO:0005783">
    <property type="term" value="C:endoplasmic reticulum"/>
    <property type="evidence" value="ECO:0007669"/>
    <property type="project" value="TreeGrafter"/>
</dbReference>
<dbReference type="InterPro" id="IPR005123">
    <property type="entry name" value="Oxoglu/Fe-dep_dioxygenase_dom"/>
</dbReference>
<dbReference type="Proteomes" id="UP000037460">
    <property type="component" value="Unassembled WGS sequence"/>
</dbReference>
<dbReference type="GO" id="GO:0005506">
    <property type="term" value="F:iron ion binding"/>
    <property type="evidence" value="ECO:0007669"/>
    <property type="project" value="InterPro"/>
</dbReference>
<dbReference type="SMART" id="SM00702">
    <property type="entry name" value="P4Hc"/>
    <property type="match status" value="1"/>
</dbReference>
<evidence type="ECO:0000256" key="3">
    <source>
        <dbReference type="ARBA" id="ARBA00022964"/>
    </source>
</evidence>
<keyword evidence="3" id="KW-0223">Dioxygenase</keyword>
<accession>A0A0M0K2C8</accession>
<dbReference type="PANTHER" id="PTHR10869">
    <property type="entry name" value="PROLYL 4-HYDROXYLASE ALPHA SUBUNIT"/>
    <property type="match status" value="1"/>
</dbReference>
<dbReference type="Pfam" id="PF13640">
    <property type="entry name" value="2OG-FeII_Oxy_3"/>
    <property type="match status" value="1"/>
</dbReference>
<feature type="non-terminal residue" evidence="8">
    <location>
        <position position="1"/>
    </location>
</feature>
<dbReference type="GO" id="GO:0004656">
    <property type="term" value="F:procollagen-proline 4-dioxygenase activity"/>
    <property type="evidence" value="ECO:0007669"/>
    <property type="project" value="TreeGrafter"/>
</dbReference>
<dbReference type="PANTHER" id="PTHR10869:SF246">
    <property type="entry name" value="TRANSMEMBRANE PROLYL 4-HYDROXYLASE"/>
    <property type="match status" value="1"/>
</dbReference>
<gene>
    <name evidence="8" type="ORF">Ctob_010203</name>
</gene>
<feature type="domain" description="Fe2OG dioxygenase" evidence="7">
    <location>
        <begin position="484"/>
        <end position="593"/>
    </location>
</feature>
<keyword evidence="9" id="KW-1185">Reference proteome</keyword>
<evidence type="ECO:0000256" key="4">
    <source>
        <dbReference type="ARBA" id="ARBA00023002"/>
    </source>
</evidence>